<sequence>MSSKRYFKRVGKTSCDVIFKLFFLLTSTIIFFKMTNSIQLLSNFQSTQYMEVQQDLNENKCNEMHRNKKKHQISLVSIRRASETILPSMITVKNRKKPEISASKTSEFFLIYQTQKKKSKQKAYEQPPEEKEEVSKKCTKSKRQYSDPLSTNDEELSQISIVSKNDDNSLENKNSTNDNIQKKEIETHASILPNLEDEKVSAVLYGAKPNIFFKTRQSLADLINEQHIITYFQNDSKWKNDLNIPDNEKYCQLFFAFNLKFKLYLTIMLTLVDLPWILKVGHTIDNILLKTINYITAICGFISICYLFYLLKLYEKKKQLFAIEKRSKLERKRKKIKMKII</sequence>
<feature type="region of interest" description="Disordered" evidence="1">
    <location>
        <begin position="120"/>
        <end position="179"/>
    </location>
</feature>
<evidence type="ECO:0000313" key="4">
    <source>
        <dbReference type="Proteomes" id="UP000023152"/>
    </source>
</evidence>
<evidence type="ECO:0000256" key="2">
    <source>
        <dbReference type="SAM" id="Phobius"/>
    </source>
</evidence>
<evidence type="ECO:0000313" key="3">
    <source>
        <dbReference type="EMBL" id="ETO15463.1"/>
    </source>
</evidence>
<protein>
    <submittedName>
        <fullName evidence="3">Uncharacterized protein</fullName>
    </submittedName>
</protein>
<gene>
    <name evidence="3" type="ORF">RFI_21900</name>
</gene>
<feature type="compositionally biased region" description="Polar residues" evidence="1">
    <location>
        <begin position="147"/>
        <end position="163"/>
    </location>
</feature>
<comment type="caution">
    <text evidence="3">The sequence shown here is derived from an EMBL/GenBank/DDBJ whole genome shotgun (WGS) entry which is preliminary data.</text>
</comment>
<proteinExistence type="predicted"/>
<organism evidence="3 4">
    <name type="scientific">Reticulomyxa filosa</name>
    <dbReference type="NCBI Taxonomy" id="46433"/>
    <lineage>
        <taxon>Eukaryota</taxon>
        <taxon>Sar</taxon>
        <taxon>Rhizaria</taxon>
        <taxon>Retaria</taxon>
        <taxon>Foraminifera</taxon>
        <taxon>Monothalamids</taxon>
        <taxon>Reticulomyxidae</taxon>
        <taxon>Reticulomyxa</taxon>
    </lineage>
</organism>
<evidence type="ECO:0000256" key="1">
    <source>
        <dbReference type="SAM" id="MobiDB-lite"/>
    </source>
</evidence>
<feature type="transmembrane region" description="Helical" evidence="2">
    <location>
        <begin position="292"/>
        <end position="311"/>
    </location>
</feature>
<keyword evidence="2" id="KW-0812">Transmembrane</keyword>
<dbReference type="EMBL" id="ASPP01019101">
    <property type="protein sequence ID" value="ETO15463.1"/>
    <property type="molecule type" value="Genomic_DNA"/>
</dbReference>
<dbReference type="Proteomes" id="UP000023152">
    <property type="component" value="Unassembled WGS sequence"/>
</dbReference>
<accession>X6MNA0</accession>
<keyword evidence="4" id="KW-1185">Reference proteome</keyword>
<keyword evidence="2" id="KW-0472">Membrane</keyword>
<keyword evidence="2" id="KW-1133">Transmembrane helix</keyword>
<name>X6MNA0_RETFI</name>
<reference evidence="3 4" key="1">
    <citation type="journal article" date="2013" name="Curr. Biol.">
        <title>The Genome of the Foraminiferan Reticulomyxa filosa.</title>
        <authorList>
            <person name="Glockner G."/>
            <person name="Hulsmann N."/>
            <person name="Schleicher M."/>
            <person name="Noegel A.A."/>
            <person name="Eichinger L."/>
            <person name="Gallinger C."/>
            <person name="Pawlowski J."/>
            <person name="Sierra R."/>
            <person name="Euteneuer U."/>
            <person name="Pillet L."/>
            <person name="Moustafa A."/>
            <person name="Platzer M."/>
            <person name="Groth M."/>
            <person name="Szafranski K."/>
            <person name="Schliwa M."/>
        </authorList>
    </citation>
    <scope>NUCLEOTIDE SEQUENCE [LARGE SCALE GENOMIC DNA]</scope>
</reference>
<dbReference type="AlphaFoldDB" id="X6MNA0"/>